<feature type="signal peptide" evidence="1">
    <location>
        <begin position="1"/>
        <end position="22"/>
    </location>
</feature>
<keyword evidence="1" id="KW-0732">Signal</keyword>
<dbReference type="RefSeq" id="WP_093824826.1">
    <property type="nucleotide sequence ID" value="NZ_FOLQ01000002.1"/>
</dbReference>
<dbReference type="STRING" id="662367.SAMN05216167_102676"/>
<evidence type="ECO:0000259" key="2">
    <source>
        <dbReference type="Pfam" id="PF13628"/>
    </source>
</evidence>
<dbReference type="Pfam" id="PF13628">
    <property type="entry name" value="DUF4142"/>
    <property type="match status" value="1"/>
</dbReference>
<evidence type="ECO:0000313" key="3">
    <source>
        <dbReference type="EMBL" id="SFC87788.1"/>
    </source>
</evidence>
<dbReference type="InterPro" id="IPR025419">
    <property type="entry name" value="DUF4142"/>
</dbReference>
<sequence>MKPKSMSLGLMLALITTGATFAQQNSGSMNAGTTNMIGKETKANFDSQNQKGAAAVSAVPATPAKLSSADQNLMMEVAKGGMMQLEISRVAVQKASSPEVRQFAQAEVDEQTGLSAKLKEIASAKGVTLPSGPDAETQAMITKLQGASGASLDKMYMDESGVKGHQKLDKVMSTVESTASDASLKGIGKAAHPLVKTHLKVAQQIEGKM</sequence>
<feature type="domain" description="DUF4142" evidence="2">
    <location>
        <begin position="69"/>
        <end position="205"/>
    </location>
</feature>
<evidence type="ECO:0000256" key="1">
    <source>
        <dbReference type="SAM" id="SignalP"/>
    </source>
</evidence>
<feature type="chain" id="PRO_5011600509" evidence="1">
    <location>
        <begin position="23"/>
        <end position="209"/>
    </location>
</feature>
<dbReference type="OrthoDB" id="118677at2"/>
<dbReference type="AlphaFoldDB" id="A0A1I1MX13"/>
<dbReference type="Proteomes" id="UP000198598">
    <property type="component" value="Unassembled WGS sequence"/>
</dbReference>
<protein>
    <submittedName>
        <fullName evidence="3">Putative membrane protein</fullName>
    </submittedName>
</protein>
<accession>A0A1I1MX13</accession>
<dbReference type="Gene3D" id="1.20.1260.10">
    <property type="match status" value="1"/>
</dbReference>
<keyword evidence="4" id="KW-1185">Reference proteome</keyword>
<dbReference type="PANTHER" id="PTHR38593:SF1">
    <property type="entry name" value="BLR2558 PROTEIN"/>
    <property type="match status" value="1"/>
</dbReference>
<name>A0A1I1MX13_9BACT</name>
<evidence type="ECO:0000313" key="4">
    <source>
        <dbReference type="Proteomes" id="UP000198598"/>
    </source>
</evidence>
<dbReference type="PANTHER" id="PTHR38593">
    <property type="entry name" value="BLR2558 PROTEIN"/>
    <property type="match status" value="1"/>
</dbReference>
<dbReference type="EMBL" id="FOLQ01000002">
    <property type="protein sequence ID" value="SFC87788.1"/>
    <property type="molecule type" value="Genomic_DNA"/>
</dbReference>
<gene>
    <name evidence="3" type="ORF">SAMN05216167_102676</name>
</gene>
<reference evidence="3 4" key="1">
    <citation type="submission" date="2016-10" db="EMBL/GenBank/DDBJ databases">
        <authorList>
            <person name="de Groot N.N."/>
        </authorList>
    </citation>
    <scope>NUCLEOTIDE SEQUENCE [LARGE SCALE GENOMIC DNA]</scope>
    <source>
        <strain evidence="3 4">DSM 26130</strain>
    </source>
</reference>
<proteinExistence type="predicted"/>
<dbReference type="InterPro" id="IPR012347">
    <property type="entry name" value="Ferritin-like"/>
</dbReference>
<organism evidence="3 4">
    <name type="scientific">Spirosoma endophyticum</name>
    <dbReference type="NCBI Taxonomy" id="662367"/>
    <lineage>
        <taxon>Bacteria</taxon>
        <taxon>Pseudomonadati</taxon>
        <taxon>Bacteroidota</taxon>
        <taxon>Cytophagia</taxon>
        <taxon>Cytophagales</taxon>
        <taxon>Cytophagaceae</taxon>
        <taxon>Spirosoma</taxon>
    </lineage>
</organism>